<reference evidence="1" key="1">
    <citation type="journal article" date="2020" name="Stud. Mycol.">
        <title>101 Dothideomycetes genomes: a test case for predicting lifestyles and emergence of pathogens.</title>
        <authorList>
            <person name="Haridas S."/>
            <person name="Albert R."/>
            <person name="Binder M."/>
            <person name="Bloem J."/>
            <person name="Labutti K."/>
            <person name="Salamov A."/>
            <person name="Andreopoulos B."/>
            <person name="Baker S."/>
            <person name="Barry K."/>
            <person name="Bills G."/>
            <person name="Bluhm B."/>
            <person name="Cannon C."/>
            <person name="Castanera R."/>
            <person name="Culley D."/>
            <person name="Daum C."/>
            <person name="Ezra D."/>
            <person name="Gonzalez J."/>
            <person name="Henrissat B."/>
            <person name="Kuo A."/>
            <person name="Liang C."/>
            <person name="Lipzen A."/>
            <person name="Lutzoni F."/>
            <person name="Magnuson J."/>
            <person name="Mondo S."/>
            <person name="Nolan M."/>
            <person name="Ohm R."/>
            <person name="Pangilinan J."/>
            <person name="Park H.-J."/>
            <person name="Ramirez L."/>
            <person name="Alfaro M."/>
            <person name="Sun H."/>
            <person name="Tritt A."/>
            <person name="Yoshinaga Y."/>
            <person name="Zwiers L.-H."/>
            <person name="Turgeon B."/>
            <person name="Goodwin S."/>
            <person name="Spatafora J."/>
            <person name="Crous P."/>
            <person name="Grigoriev I."/>
        </authorList>
    </citation>
    <scope>NUCLEOTIDE SEQUENCE</scope>
    <source>
        <strain evidence="1">CBS 113818</strain>
    </source>
</reference>
<evidence type="ECO:0000313" key="1">
    <source>
        <dbReference type="EMBL" id="KAF2825069.1"/>
    </source>
</evidence>
<accession>A0A6A6ZWZ1</accession>
<organism evidence="1 2">
    <name type="scientific">Ophiobolus disseminans</name>
    <dbReference type="NCBI Taxonomy" id="1469910"/>
    <lineage>
        <taxon>Eukaryota</taxon>
        <taxon>Fungi</taxon>
        <taxon>Dikarya</taxon>
        <taxon>Ascomycota</taxon>
        <taxon>Pezizomycotina</taxon>
        <taxon>Dothideomycetes</taxon>
        <taxon>Pleosporomycetidae</taxon>
        <taxon>Pleosporales</taxon>
        <taxon>Pleosporineae</taxon>
        <taxon>Phaeosphaeriaceae</taxon>
        <taxon>Ophiobolus</taxon>
    </lineage>
</organism>
<gene>
    <name evidence="1" type="ORF">CC86DRAFT_407307</name>
</gene>
<protein>
    <submittedName>
        <fullName evidence="1">Uncharacterized protein</fullName>
    </submittedName>
</protein>
<dbReference type="AlphaFoldDB" id="A0A6A6ZWZ1"/>
<dbReference type="Proteomes" id="UP000799424">
    <property type="component" value="Unassembled WGS sequence"/>
</dbReference>
<evidence type="ECO:0000313" key="2">
    <source>
        <dbReference type="Proteomes" id="UP000799424"/>
    </source>
</evidence>
<proteinExistence type="predicted"/>
<name>A0A6A6ZWZ1_9PLEO</name>
<keyword evidence="2" id="KW-1185">Reference proteome</keyword>
<dbReference type="EMBL" id="MU006228">
    <property type="protein sequence ID" value="KAF2825069.1"/>
    <property type="molecule type" value="Genomic_DNA"/>
</dbReference>
<sequence length="154" mass="17430">MVNAQITSEIQRRMLAAIPDIPTPAKNNKAFHLSHQTKKVFANIVDALRAHLDLVFMVLSQKDQAGAVMKEQHSPMGGSIKMVETAMFLMQMSCVEEKLPSLLDRTRAHRQTLSSHKTSAEQRELTRPRELKAQLEFINQIKSLLAITDEKLLQ</sequence>